<evidence type="ECO:0000256" key="1">
    <source>
        <dbReference type="ARBA" id="ARBA00005953"/>
    </source>
</evidence>
<evidence type="ECO:0000259" key="3">
    <source>
        <dbReference type="PROSITE" id="PS51186"/>
    </source>
</evidence>
<proteinExistence type="inferred from homology"/>
<evidence type="ECO:0000256" key="2">
    <source>
        <dbReference type="ARBA" id="ARBA00022801"/>
    </source>
</evidence>
<dbReference type="InterPro" id="IPR000182">
    <property type="entry name" value="GNAT_dom"/>
</dbReference>
<dbReference type="InterPro" id="IPR050563">
    <property type="entry name" value="4-hydroxybenzoyl-CoA_TE"/>
</dbReference>
<comment type="caution">
    <text evidence="4">The sequence shown here is derived from an EMBL/GenBank/DDBJ whole genome shotgun (WGS) entry which is preliminary data.</text>
</comment>
<keyword evidence="5" id="KW-1185">Reference proteome</keyword>
<keyword evidence="2 4" id="KW-0378">Hydrolase</keyword>
<dbReference type="PANTHER" id="PTHR31793">
    <property type="entry name" value="4-HYDROXYBENZOYL-COA THIOESTERASE FAMILY MEMBER"/>
    <property type="match status" value="1"/>
</dbReference>
<sequence length="302" mass="34037">MSVTPIILFSQPAQSLSEFRCRNRQRVRWSEVDLQKVVFNAHYLNYVDIGMSEYWRQLAVPYEEGTQRLGGELFLKATQIEYHASARLDDVVDIGIRVTRLGTTSVQFEAGIFCADRLLVSATMVYVFADGAQRPVPLPDAYRQMVQRYEAGEEMVEVKTGSWNVLGQEAMRLRMQVFVREQGIPEEIEADEFDVTSLHAVAINGLGMCVATGRMLPSVNQESRADVMRIGRMAVARPLRGTQLGRQVLDALVDAARRQGKRQVELHAQCTAENFYRRAGFSVVGELYEEAGIPHVSMTKDL</sequence>
<dbReference type="GO" id="GO:0016787">
    <property type="term" value="F:hydrolase activity"/>
    <property type="evidence" value="ECO:0007669"/>
    <property type="project" value="UniProtKB-KW"/>
</dbReference>
<comment type="similarity">
    <text evidence="1">Belongs to the 4-hydroxybenzoyl-CoA thioesterase family.</text>
</comment>
<evidence type="ECO:0000313" key="5">
    <source>
        <dbReference type="Proteomes" id="UP000562492"/>
    </source>
</evidence>
<dbReference type="InterPro" id="IPR016181">
    <property type="entry name" value="Acyl_CoA_acyltransferase"/>
</dbReference>
<dbReference type="CDD" id="cd04301">
    <property type="entry name" value="NAT_SF"/>
    <property type="match status" value="1"/>
</dbReference>
<dbReference type="InterPro" id="IPR029069">
    <property type="entry name" value="HotDog_dom_sf"/>
</dbReference>
<dbReference type="Gene3D" id="3.40.630.30">
    <property type="match status" value="1"/>
</dbReference>
<dbReference type="PROSITE" id="PS51186">
    <property type="entry name" value="GNAT"/>
    <property type="match status" value="1"/>
</dbReference>
<dbReference type="SUPFAM" id="SSF55729">
    <property type="entry name" value="Acyl-CoA N-acyltransferases (Nat)"/>
    <property type="match status" value="1"/>
</dbReference>
<dbReference type="Pfam" id="PF13279">
    <property type="entry name" value="4HBT_2"/>
    <property type="match status" value="1"/>
</dbReference>
<dbReference type="InterPro" id="IPR006684">
    <property type="entry name" value="YbgC/YbaW"/>
</dbReference>
<dbReference type="PANTHER" id="PTHR31793:SF27">
    <property type="entry name" value="NOVEL THIOESTERASE SUPERFAMILY DOMAIN AND SAPOSIN A-TYPE DOMAIN CONTAINING PROTEIN (0610012H03RIK)"/>
    <property type="match status" value="1"/>
</dbReference>
<organism evidence="4 5">
    <name type="scientific">Comamonas odontotermitis</name>
    <dbReference type="NCBI Taxonomy" id="379895"/>
    <lineage>
        <taxon>Bacteria</taxon>
        <taxon>Pseudomonadati</taxon>
        <taxon>Pseudomonadota</taxon>
        <taxon>Betaproteobacteria</taxon>
        <taxon>Burkholderiales</taxon>
        <taxon>Comamonadaceae</taxon>
        <taxon>Comamonas</taxon>
    </lineage>
</organism>
<dbReference type="RefSeq" id="WP_184711612.1">
    <property type="nucleotide sequence ID" value="NZ_JACHKZ010000045.1"/>
</dbReference>
<dbReference type="CDD" id="cd00586">
    <property type="entry name" value="4HBT"/>
    <property type="match status" value="1"/>
</dbReference>
<gene>
    <name evidence="4" type="ORF">HNP33_004056</name>
</gene>
<dbReference type="NCBIfam" id="TIGR00051">
    <property type="entry name" value="YbgC/FadM family acyl-CoA thioesterase"/>
    <property type="match status" value="1"/>
</dbReference>
<feature type="domain" description="N-acetyltransferase" evidence="3">
    <location>
        <begin position="156"/>
        <end position="302"/>
    </location>
</feature>
<reference evidence="4 5" key="1">
    <citation type="submission" date="2020-08" db="EMBL/GenBank/DDBJ databases">
        <title>Functional genomics of gut bacteria from endangered species of beetles.</title>
        <authorList>
            <person name="Carlos-Shanley C."/>
        </authorList>
    </citation>
    <scope>NUCLEOTIDE SEQUENCE [LARGE SCALE GENOMIC DNA]</scope>
    <source>
        <strain evidence="4 5">S00124</strain>
    </source>
</reference>
<dbReference type="SUPFAM" id="SSF54637">
    <property type="entry name" value="Thioesterase/thiol ester dehydrase-isomerase"/>
    <property type="match status" value="1"/>
</dbReference>
<dbReference type="Pfam" id="PF13673">
    <property type="entry name" value="Acetyltransf_10"/>
    <property type="match status" value="1"/>
</dbReference>
<name>A0ABR6RLK0_9BURK</name>
<evidence type="ECO:0000313" key="4">
    <source>
        <dbReference type="EMBL" id="MBB6579932.1"/>
    </source>
</evidence>
<dbReference type="Gene3D" id="3.10.129.10">
    <property type="entry name" value="Hotdog Thioesterase"/>
    <property type="match status" value="1"/>
</dbReference>
<dbReference type="Proteomes" id="UP000562492">
    <property type="component" value="Unassembled WGS sequence"/>
</dbReference>
<accession>A0ABR6RLK0</accession>
<protein>
    <submittedName>
        <fullName evidence="4">YbgC/YbaW family acyl-CoA thioester hydrolase</fullName>
    </submittedName>
</protein>
<dbReference type="EMBL" id="JACHKZ010000045">
    <property type="protein sequence ID" value="MBB6579932.1"/>
    <property type="molecule type" value="Genomic_DNA"/>
</dbReference>